<evidence type="ECO:0008006" key="4">
    <source>
        <dbReference type="Google" id="ProtNLM"/>
    </source>
</evidence>
<dbReference type="RefSeq" id="WP_103984076.1">
    <property type="nucleotide sequence ID" value="NZ_FNVS01000017.1"/>
</dbReference>
<keyword evidence="3" id="KW-1185">Reference proteome</keyword>
<keyword evidence="1" id="KW-0175">Coiled coil</keyword>
<feature type="coiled-coil region" evidence="1">
    <location>
        <begin position="512"/>
        <end position="539"/>
    </location>
</feature>
<sequence length="648" mass="74856">MEKLNLLFDNTLKNIREQKGFNPFSPSFSKENIKKIREDIVFVANSETNMNEEKKSGIIQILHLCDTTFLMSDFSKKGYAHLDSLIAKSNFSQKELLYFSFAALSRDYQLVQKELSDRAKPDKERDKGGKVFSFINEADFKIKSPDQSIGEISASGLVEAGVDSLNTLVKYLLYKDVNDFIVDPIEGNLDSVDTIMDLCQSCNIINMMKYNYENAVWNEGFFVLNEKVLKIDFFSHHELKLKATGLRIMYQRVFSQYSILMSSSFKYPYQAKKRIKNCSVENGYLKYKLSDGQDKEEISHGMNMQASLNAYYEFLKKVPFSAYGNLDIDKVFFMFNLVSYLFTVASKLQIPETAIMEKERFYSYPFRIAKRDLIEYLKIRAGFSSGEIHSFLSLLEYDGTGYLNLWNTPFLCQGADYLFTLLPLTFPMTYNLIDYWLEKGGISLKDRGKHLEQYIIKKLISGRPKQTFPYIVIEQKKFRIDGGKSEEIDLLISMDSTLIVAEVKCIRYPMEVRDYHNALKRLKEGCSQAQRKKEYIKNNHEHFCNLIGDYKDKTILGVVITNYPLFSGFLRLGIPIVDAHSFESYFTGGSILCRSAFQEGDKHVNQVEGAQPLYMTNEEFNKNINHYLMHPPVVEMVMDNTSINMKSP</sequence>
<evidence type="ECO:0000256" key="1">
    <source>
        <dbReference type="SAM" id="Coils"/>
    </source>
</evidence>
<dbReference type="Proteomes" id="UP000236725">
    <property type="component" value="Unassembled WGS sequence"/>
</dbReference>
<dbReference type="AlphaFoldDB" id="A0A8G2BYA0"/>
<evidence type="ECO:0000313" key="3">
    <source>
        <dbReference type="Proteomes" id="UP000236725"/>
    </source>
</evidence>
<comment type="caution">
    <text evidence="2">The sequence shown here is derived from an EMBL/GenBank/DDBJ whole genome shotgun (WGS) entry which is preliminary data.</text>
</comment>
<name>A0A8G2BYA0_9BACT</name>
<reference evidence="2 3" key="1">
    <citation type="submission" date="2016-10" db="EMBL/GenBank/DDBJ databases">
        <authorList>
            <person name="Varghese N."/>
            <person name="Submissions S."/>
        </authorList>
    </citation>
    <scope>NUCLEOTIDE SEQUENCE [LARGE SCALE GENOMIC DNA]</scope>
    <source>
        <strain evidence="2 3">DSM 29073</strain>
    </source>
</reference>
<evidence type="ECO:0000313" key="2">
    <source>
        <dbReference type="EMBL" id="SEG16325.1"/>
    </source>
</evidence>
<gene>
    <name evidence="2" type="ORF">SAMN05444001_11774</name>
</gene>
<organism evidence="2 3">
    <name type="scientific">Parabacteroides chinchillae</name>
    <dbReference type="NCBI Taxonomy" id="871327"/>
    <lineage>
        <taxon>Bacteria</taxon>
        <taxon>Pseudomonadati</taxon>
        <taxon>Bacteroidota</taxon>
        <taxon>Bacteroidia</taxon>
        <taxon>Bacteroidales</taxon>
        <taxon>Tannerellaceae</taxon>
        <taxon>Parabacteroides</taxon>
    </lineage>
</organism>
<protein>
    <recommendedName>
        <fullName evidence="4">Nuclease-related domain-containing protein</fullName>
    </recommendedName>
</protein>
<accession>A0A8G2BYA0</accession>
<dbReference type="EMBL" id="FNVS01000017">
    <property type="protein sequence ID" value="SEG16325.1"/>
    <property type="molecule type" value="Genomic_DNA"/>
</dbReference>
<proteinExistence type="predicted"/>